<dbReference type="Ensembl" id="ENSFTIT00000002317.1">
    <property type="protein sequence ID" value="ENSFTIP00000002201.1"/>
    <property type="gene ID" value="ENSFTIG00000001567.1"/>
</dbReference>
<keyword evidence="2" id="KW-1185">Reference proteome</keyword>
<reference evidence="1" key="2">
    <citation type="submission" date="2025-09" db="UniProtKB">
        <authorList>
            <consortium name="Ensembl"/>
        </authorList>
    </citation>
    <scope>IDENTIFICATION</scope>
</reference>
<sequence>TGFGAELSTKKLHLKLNSDGSALLMFSGSVATGKESHRAAGDALHTLSSLPFQHGLPSKKMSKGPGPY</sequence>
<organism evidence="1 2">
    <name type="scientific">Falco tinnunculus</name>
    <name type="common">Common kestrel</name>
    <dbReference type="NCBI Taxonomy" id="100819"/>
    <lineage>
        <taxon>Eukaryota</taxon>
        <taxon>Metazoa</taxon>
        <taxon>Chordata</taxon>
        <taxon>Craniata</taxon>
        <taxon>Vertebrata</taxon>
        <taxon>Euteleostomi</taxon>
        <taxon>Archelosauria</taxon>
        <taxon>Archosauria</taxon>
        <taxon>Dinosauria</taxon>
        <taxon>Saurischia</taxon>
        <taxon>Theropoda</taxon>
        <taxon>Coelurosauria</taxon>
        <taxon>Aves</taxon>
        <taxon>Neognathae</taxon>
        <taxon>Neoaves</taxon>
        <taxon>Telluraves</taxon>
        <taxon>Australaves</taxon>
        <taxon>Falconiformes</taxon>
        <taxon>Falconidae</taxon>
        <taxon>Falco</taxon>
    </lineage>
</organism>
<proteinExistence type="predicted"/>
<dbReference type="AlphaFoldDB" id="A0A8C4TWI1"/>
<name>A0A8C4TWI1_FALTI</name>
<dbReference type="Proteomes" id="UP000694562">
    <property type="component" value="Unplaced"/>
</dbReference>
<evidence type="ECO:0000313" key="1">
    <source>
        <dbReference type="Ensembl" id="ENSFTIP00000002201.1"/>
    </source>
</evidence>
<protein>
    <submittedName>
        <fullName evidence="1">Uncharacterized protein</fullName>
    </submittedName>
</protein>
<evidence type="ECO:0000313" key="2">
    <source>
        <dbReference type="Proteomes" id="UP000694562"/>
    </source>
</evidence>
<reference evidence="1" key="1">
    <citation type="submission" date="2025-08" db="UniProtKB">
        <authorList>
            <consortium name="Ensembl"/>
        </authorList>
    </citation>
    <scope>IDENTIFICATION</scope>
</reference>
<accession>A0A8C4TWI1</accession>